<name>A0ABR3JE83_9AGAR</name>
<evidence type="ECO:0000256" key="2">
    <source>
        <dbReference type="ARBA" id="ARBA00007617"/>
    </source>
</evidence>
<evidence type="ECO:0000313" key="8">
    <source>
        <dbReference type="EMBL" id="KAL0953425.1"/>
    </source>
</evidence>
<gene>
    <name evidence="8" type="ORF">HGRIS_004661</name>
</gene>
<dbReference type="InterPro" id="IPR029012">
    <property type="entry name" value="Helix_hairpin_bin_sf"/>
</dbReference>
<feature type="domain" description="VPS37 C-terminal" evidence="7">
    <location>
        <begin position="86"/>
        <end position="199"/>
    </location>
</feature>
<dbReference type="Pfam" id="PF07200">
    <property type="entry name" value="Mod_r"/>
    <property type="match status" value="1"/>
</dbReference>
<accession>A0ABR3JE83</accession>
<comment type="caution">
    <text evidence="8">The sequence shown here is derived from an EMBL/GenBank/DDBJ whole genome shotgun (WGS) entry which is preliminary data.</text>
</comment>
<evidence type="ECO:0000256" key="6">
    <source>
        <dbReference type="PROSITE-ProRule" id="PRU00646"/>
    </source>
</evidence>
<keyword evidence="5 6" id="KW-0653">Protein transport</keyword>
<evidence type="ECO:0000256" key="5">
    <source>
        <dbReference type="ARBA" id="ARBA00022927"/>
    </source>
</evidence>
<evidence type="ECO:0000259" key="7">
    <source>
        <dbReference type="PROSITE" id="PS51314"/>
    </source>
</evidence>
<dbReference type="Gene3D" id="1.10.287.660">
    <property type="entry name" value="Helix hairpin bin"/>
    <property type="match status" value="1"/>
</dbReference>
<keyword evidence="3 6" id="KW-0813">Transport</keyword>
<dbReference type="Proteomes" id="UP001556367">
    <property type="component" value="Unassembled WGS sequence"/>
</dbReference>
<dbReference type="PANTHER" id="PTHR13678">
    <property type="entry name" value="VACUOLAR PROTEIN SORTING-ASSOCIATED PROTEIN 37"/>
    <property type="match status" value="1"/>
</dbReference>
<proteinExistence type="inferred from homology"/>
<organism evidence="8 9">
    <name type="scientific">Hohenbuehelia grisea</name>
    <dbReference type="NCBI Taxonomy" id="104357"/>
    <lineage>
        <taxon>Eukaryota</taxon>
        <taxon>Fungi</taxon>
        <taxon>Dikarya</taxon>
        <taxon>Basidiomycota</taxon>
        <taxon>Agaricomycotina</taxon>
        <taxon>Agaricomycetes</taxon>
        <taxon>Agaricomycetidae</taxon>
        <taxon>Agaricales</taxon>
        <taxon>Pleurotineae</taxon>
        <taxon>Pleurotaceae</taxon>
        <taxon>Hohenbuehelia</taxon>
    </lineage>
</organism>
<evidence type="ECO:0000256" key="4">
    <source>
        <dbReference type="ARBA" id="ARBA00022753"/>
    </source>
</evidence>
<keyword evidence="9" id="KW-1185">Reference proteome</keyword>
<evidence type="ECO:0000256" key="3">
    <source>
        <dbReference type="ARBA" id="ARBA00022448"/>
    </source>
</evidence>
<evidence type="ECO:0000313" key="9">
    <source>
        <dbReference type="Proteomes" id="UP001556367"/>
    </source>
</evidence>
<dbReference type="InterPro" id="IPR009851">
    <property type="entry name" value="Mod_r"/>
</dbReference>
<reference evidence="9" key="1">
    <citation type="submission" date="2024-06" db="EMBL/GenBank/DDBJ databases">
        <title>Multi-omics analyses provide insights into the biosynthesis of the anticancer antibiotic pleurotin in Hohenbuehelia grisea.</title>
        <authorList>
            <person name="Weaver J.A."/>
            <person name="Alberti F."/>
        </authorList>
    </citation>
    <scope>NUCLEOTIDE SEQUENCE [LARGE SCALE GENOMIC DNA]</scope>
    <source>
        <strain evidence="9">T-177</strain>
    </source>
</reference>
<keyword evidence="4" id="KW-0967">Endosome</keyword>
<evidence type="ECO:0000256" key="1">
    <source>
        <dbReference type="ARBA" id="ARBA00004177"/>
    </source>
</evidence>
<sequence>MATQLLQDFPELSHLSREDLEDMLTDPAYFQAIFHSLPRVKALYQSQAEFGMANESIANKNLELQQSLYNLRAGAKQAFDDAKALEARWKELDREQREVYQRFTPQFLLMRLRHATIAQDELSESLATAFISASPTPHVASNLTVSNLGTSGPASGTGTPGGLDVEEFVRDFKDQRKIYHKRVIWGDRWTAGQVDWPNE</sequence>
<dbReference type="EMBL" id="JASNQZ010000008">
    <property type="protein sequence ID" value="KAL0953425.1"/>
    <property type="molecule type" value="Genomic_DNA"/>
</dbReference>
<dbReference type="PROSITE" id="PS51314">
    <property type="entry name" value="VPS37_C"/>
    <property type="match status" value="1"/>
</dbReference>
<comment type="similarity">
    <text evidence="2">Belongs to the VPS37 family.</text>
</comment>
<dbReference type="PANTHER" id="PTHR13678:SF2">
    <property type="entry name" value="VACUOLAR PROTEIN SORTING-ASSOCIATED PROTEIN 37A"/>
    <property type="match status" value="1"/>
</dbReference>
<comment type="subcellular location">
    <subcellularLocation>
        <location evidence="1">Endosome</location>
    </subcellularLocation>
</comment>
<protein>
    <recommendedName>
        <fullName evidence="7">VPS37 C-terminal domain-containing protein</fullName>
    </recommendedName>
</protein>